<gene>
    <name evidence="1" type="ORF">D917_03831</name>
</gene>
<comment type="caution">
    <text evidence="1">The sequence shown here is derived from an EMBL/GenBank/DDBJ whole genome shotgun (WGS) entry which is preliminary data.</text>
</comment>
<name>A0A1Y3EA79_9BILA</name>
<dbReference type="Proteomes" id="UP000243006">
    <property type="component" value="Unassembled WGS sequence"/>
</dbReference>
<reference evidence="1 2" key="1">
    <citation type="submission" date="2015-04" db="EMBL/GenBank/DDBJ databases">
        <title>Draft genome of the roundworm Trichinella nativa.</title>
        <authorList>
            <person name="Mitreva M."/>
        </authorList>
    </citation>
    <scope>NUCLEOTIDE SEQUENCE [LARGE SCALE GENOMIC DNA]</scope>
    <source>
        <strain evidence="1 2">ISS45</strain>
    </source>
</reference>
<organism evidence="1 2">
    <name type="scientific">Trichinella nativa</name>
    <dbReference type="NCBI Taxonomy" id="6335"/>
    <lineage>
        <taxon>Eukaryota</taxon>
        <taxon>Metazoa</taxon>
        <taxon>Ecdysozoa</taxon>
        <taxon>Nematoda</taxon>
        <taxon>Enoplea</taxon>
        <taxon>Dorylaimia</taxon>
        <taxon>Trichinellida</taxon>
        <taxon>Trichinellidae</taxon>
        <taxon>Trichinella</taxon>
    </lineage>
</organism>
<proteinExistence type="predicted"/>
<dbReference type="AlphaFoldDB" id="A0A1Y3EA79"/>
<evidence type="ECO:0000313" key="1">
    <source>
        <dbReference type="EMBL" id="OUC40747.1"/>
    </source>
</evidence>
<dbReference type="EMBL" id="LVZM01022479">
    <property type="protein sequence ID" value="OUC40747.1"/>
    <property type="molecule type" value="Genomic_DNA"/>
</dbReference>
<evidence type="ECO:0000313" key="2">
    <source>
        <dbReference type="Proteomes" id="UP000243006"/>
    </source>
</evidence>
<protein>
    <submittedName>
        <fullName evidence="1">Uncharacterized protein</fullName>
    </submittedName>
</protein>
<sequence length="90" mass="10569">MTNLHRRICKRRIRALVFGDFTKQNYQNLKHDPSIAKTPTSMIRPLLFFRKGNAMWCGVEVDDLQSLMFFEILDLIGELAYSDETTHFNC</sequence>
<accession>A0A1Y3EA79</accession>